<dbReference type="SUPFAM" id="SSF103473">
    <property type="entry name" value="MFS general substrate transporter"/>
    <property type="match status" value="1"/>
</dbReference>
<dbReference type="InParanoid" id="K2RLB9"/>
<evidence type="ECO:0000256" key="1">
    <source>
        <dbReference type="ARBA" id="ARBA00004141"/>
    </source>
</evidence>
<proteinExistence type="predicted"/>
<feature type="domain" description="Major facilitator superfamily (MFS) profile" evidence="6">
    <location>
        <begin position="1"/>
        <end position="253"/>
    </location>
</feature>
<evidence type="ECO:0000259" key="6">
    <source>
        <dbReference type="PROSITE" id="PS50850"/>
    </source>
</evidence>
<feature type="transmembrane region" description="Helical" evidence="5">
    <location>
        <begin position="133"/>
        <end position="154"/>
    </location>
</feature>
<evidence type="ECO:0000313" key="8">
    <source>
        <dbReference type="Proteomes" id="UP000007129"/>
    </source>
</evidence>
<dbReference type="GO" id="GO:0005886">
    <property type="term" value="C:plasma membrane"/>
    <property type="evidence" value="ECO:0007669"/>
    <property type="project" value="TreeGrafter"/>
</dbReference>
<evidence type="ECO:0000256" key="2">
    <source>
        <dbReference type="ARBA" id="ARBA00022692"/>
    </source>
</evidence>
<gene>
    <name evidence="7" type="ORF">MPH_09267</name>
</gene>
<protein>
    <recommendedName>
        <fullName evidence="6">Major facilitator superfamily (MFS) profile domain-containing protein</fullName>
    </recommendedName>
</protein>
<dbReference type="Gene3D" id="1.20.1250.20">
    <property type="entry name" value="MFS general substrate transporter like domains"/>
    <property type="match status" value="2"/>
</dbReference>
<dbReference type="InterPro" id="IPR011701">
    <property type="entry name" value="MFS"/>
</dbReference>
<evidence type="ECO:0000256" key="3">
    <source>
        <dbReference type="ARBA" id="ARBA00022989"/>
    </source>
</evidence>
<dbReference type="GO" id="GO:0022857">
    <property type="term" value="F:transmembrane transporter activity"/>
    <property type="evidence" value="ECO:0007669"/>
    <property type="project" value="InterPro"/>
</dbReference>
<comment type="subcellular location">
    <subcellularLocation>
        <location evidence="1">Membrane</location>
        <topology evidence="1">Multi-pass membrane protein</topology>
    </subcellularLocation>
</comment>
<comment type="caution">
    <text evidence="7">The sequence shown here is derived from an EMBL/GenBank/DDBJ whole genome shotgun (WGS) entry which is preliminary data.</text>
</comment>
<dbReference type="InterPro" id="IPR020846">
    <property type="entry name" value="MFS_dom"/>
</dbReference>
<dbReference type="PANTHER" id="PTHR23501">
    <property type="entry name" value="MAJOR FACILITATOR SUPERFAMILY"/>
    <property type="match status" value="1"/>
</dbReference>
<organism evidence="7 8">
    <name type="scientific">Macrophomina phaseolina (strain MS6)</name>
    <name type="common">Charcoal rot fungus</name>
    <dbReference type="NCBI Taxonomy" id="1126212"/>
    <lineage>
        <taxon>Eukaryota</taxon>
        <taxon>Fungi</taxon>
        <taxon>Dikarya</taxon>
        <taxon>Ascomycota</taxon>
        <taxon>Pezizomycotina</taxon>
        <taxon>Dothideomycetes</taxon>
        <taxon>Dothideomycetes incertae sedis</taxon>
        <taxon>Botryosphaeriales</taxon>
        <taxon>Botryosphaeriaceae</taxon>
        <taxon>Macrophomina</taxon>
    </lineage>
</organism>
<dbReference type="EMBL" id="AHHD01000405">
    <property type="protein sequence ID" value="EKG13587.1"/>
    <property type="molecule type" value="Genomic_DNA"/>
</dbReference>
<dbReference type="AlphaFoldDB" id="K2RLB9"/>
<feature type="transmembrane region" description="Helical" evidence="5">
    <location>
        <begin position="40"/>
        <end position="61"/>
    </location>
</feature>
<evidence type="ECO:0000256" key="5">
    <source>
        <dbReference type="SAM" id="Phobius"/>
    </source>
</evidence>
<dbReference type="PROSITE" id="PS50850">
    <property type="entry name" value="MFS"/>
    <property type="match status" value="1"/>
</dbReference>
<name>K2RLB9_MACPH</name>
<keyword evidence="2 5" id="KW-0812">Transmembrane</keyword>
<keyword evidence="4 5" id="KW-0472">Membrane</keyword>
<dbReference type="Proteomes" id="UP000007129">
    <property type="component" value="Unassembled WGS sequence"/>
</dbReference>
<dbReference type="InterPro" id="IPR036259">
    <property type="entry name" value="MFS_trans_sf"/>
</dbReference>
<dbReference type="Pfam" id="PF07690">
    <property type="entry name" value="MFS_1"/>
    <property type="match status" value="1"/>
</dbReference>
<feature type="transmembrane region" description="Helical" evidence="5">
    <location>
        <begin position="73"/>
        <end position="92"/>
    </location>
</feature>
<accession>K2RLB9</accession>
<reference evidence="7 8" key="1">
    <citation type="journal article" date="2012" name="BMC Genomics">
        <title>Tools to kill: Genome of one of the most destructive plant pathogenic fungi Macrophomina phaseolina.</title>
        <authorList>
            <person name="Islam M.S."/>
            <person name="Haque M.S."/>
            <person name="Islam M.M."/>
            <person name="Emdad E.M."/>
            <person name="Halim A."/>
            <person name="Hossen Q.M.M."/>
            <person name="Hossain M.Z."/>
            <person name="Ahmed B."/>
            <person name="Rahim S."/>
            <person name="Rahman M.S."/>
            <person name="Alam M.M."/>
            <person name="Hou S."/>
            <person name="Wan X."/>
            <person name="Saito J.A."/>
            <person name="Alam M."/>
        </authorList>
    </citation>
    <scope>NUCLEOTIDE SEQUENCE [LARGE SCALE GENOMIC DNA]</scope>
    <source>
        <strain evidence="7 8">MS6</strain>
    </source>
</reference>
<sequence length="253" mass="27350">MQLILFRALTGIGGGGLVTGSQMVVSDVVPLRDRGKYQGILASAMAIANAVGPILGGVLASQSSQSWRWIFRLNMSLTAFMVLAVTFFMPLRRVQGSWKVKLKAIDFFGAFLALAASTVLTLGFTWAGGQHPWMSVQVVSTLAVGGLASVSFVLWQWRGAKLPLIPVHMFKSKLICGACVTMFIHGWIFMVQMFYIPTLYQLIYGYSAAEAGLLLLPVTLAQPFCGSISGAITSWTGRYKVPDPSYAHGQGYG</sequence>
<dbReference type="HOGENOM" id="CLU_1098669_0_0_1"/>
<evidence type="ECO:0000256" key="4">
    <source>
        <dbReference type="ARBA" id="ARBA00023136"/>
    </source>
</evidence>
<evidence type="ECO:0000313" key="7">
    <source>
        <dbReference type="EMBL" id="EKG13587.1"/>
    </source>
</evidence>
<dbReference type="PANTHER" id="PTHR23501:SF189">
    <property type="entry name" value="DRUG TRANSPORTER, PUTATIVE (AFU_ORTHOLOGUE AFUA_4G03920)-RELATED"/>
    <property type="match status" value="1"/>
</dbReference>
<dbReference type="OrthoDB" id="6770063at2759"/>
<dbReference type="VEuPathDB" id="FungiDB:MPH_09267"/>
<dbReference type="eggNOG" id="KOG0254">
    <property type="taxonomic scope" value="Eukaryota"/>
</dbReference>
<feature type="transmembrane region" description="Helical" evidence="5">
    <location>
        <begin position="104"/>
        <end position="127"/>
    </location>
</feature>
<feature type="transmembrane region" description="Helical" evidence="5">
    <location>
        <begin position="174"/>
        <end position="196"/>
    </location>
</feature>
<keyword evidence="3 5" id="KW-1133">Transmembrane helix</keyword>